<evidence type="ECO:0000256" key="1">
    <source>
        <dbReference type="SAM" id="Coils"/>
    </source>
</evidence>
<organism evidence="2 3">
    <name type="scientific">Gigaspora margarita</name>
    <dbReference type="NCBI Taxonomy" id="4874"/>
    <lineage>
        <taxon>Eukaryota</taxon>
        <taxon>Fungi</taxon>
        <taxon>Fungi incertae sedis</taxon>
        <taxon>Mucoromycota</taxon>
        <taxon>Glomeromycotina</taxon>
        <taxon>Glomeromycetes</taxon>
        <taxon>Diversisporales</taxon>
        <taxon>Gigasporaceae</taxon>
        <taxon>Gigaspora</taxon>
    </lineage>
</organism>
<dbReference type="Proteomes" id="UP000789901">
    <property type="component" value="Unassembled WGS sequence"/>
</dbReference>
<feature type="non-terminal residue" evidence="2">
    <location>
        <position position="1"/>
    </location>
</feature>
<protein>
    <submittedName>
        <fullName evidence="2">746_t:CDS:1</fullName>
    </submittedName>
</protein>
<keyword evidence="3" id="KW-1185">Reference proteome</keyword>
<sequence length="112" mass="13219">RIISYSQEKKNQTTKRMKKYFSNNAGQLQKNDYTSSEIQQSQSCSSKIKLQKEKELVLAKEKKSNSKKNKNFDLYLQKKEKLILAKEEQANNEKNEKILNLQDDVSYLHLVF</sequence>
<dbReference type="EMBL" id="CAJVQB010072912">
    <property type="protein sequence ID" value="CAG8843588.1"/>
    <property type="molecule type" value="Genomic_DNA"/>
</dbReference>
<accession>A0ABN7WZ33</accession>
<proteinExistence type="predicted"/>
<name>A0ABN7WZ33_GIGMA</name>
<reference evidence="2 3" key="1">
    <citation type="submission" date="2021-06" db="EMBL/GenBank/DDBJ databases">
        <authorList>
            <person name="Kallberg Y."/>
            <person name="Tangrot J."/>
            <person name="Rosling A."/>
        </authorList>
    </citation>
    <scope>NUCLEOTIDE SEQUENCE [LARGE SCALE GENOMIC DNA]</scope>
    <source>
        <strain evidence="2 3">120-4 pot B 10/14</strain>
    </source>
</reference>
<evidence type="ECO:0000313" key="3">
    <source>
        <dbReference type="Proteomes" id="UP000789901"/>
    </source>
</evidence>
<comment type="caution">
    <text evidence="2">The sequence shown here is derived from an EMBL/GenBank/DDBJ whole genome shotgun (WGS) entry which is preliminary data.</text>
</comment>
<evidence type="ECO:0000313" key="2">
    <source>
        <dbReference type="EMBL" id="CAG8843588.1"/>
    </source>
</evidence>
<keyword evidence="1" id="KW-0175">Coiled coil</keyword>
<feature type="coiled-coil region" evidence="1">
    <location>
        <begin position="76"/>
        <end position="104"/>
    </location>
</feature>
<gene>
    <name evidence="2" type="ORF">GMARGA_LOCUS36621</name>
</gene>